<feature type="transmembrane region" description="Helical" evidence="9">
    <location>
        <begin position="67"/>
        <end position="85"/>
    </location>
</feature>
<dbReference type="Pfam" id="PF01252">
    <property type="entry name" value="Peptidase_A8"/>
    <property type="match status" value="1"/>
</dbReference>
<feature type="transmembrane region" description="Helical" evidence="9">
    <location>
        <begin position="92"/>
        <end position="111"/>
    </location>
</feature>
<comment type="pathway">
    <text evidence="9">Protein modification; lipoprotein biosynthesis (signal peptide cleavage).</text>
</comment>
<comment type="caution">
    <text evidence="9">Lacks conserved residue(s) required for the propagation of feature annotation.</text>
</comment>
<dbReference type="HOGENOM" id="CLU_083252_4_0_7"/>
<evidence type="ECO:0000313" key="13">
    <source>
        <dbReference type="Proteomes" id="UP000008561"/>
    </source>
</evidence>
<keyword evidence="7 9" id="KW-1133">Transmembrane helix</keyword>
<dbReference type="STRING" id="96561.Dole_1190"/>
<evidence type="ECO:0000256" key="11">
    <source>
        <dbReference type="RuleBase" id="RU004181"/>
    </source>
</evidence>
<keyword evidence="3 9" id="KW-0645">Protease</keyword>
<evidence type="ECO:0000256" key="7">
    <source>
        <dbReference type="ARBA" id="ARBA00022989"/>
    </source>
</evidence>
<dbReference type="GO" id="GO:0005886">
    <property type="term" value="C:plasma membrane"/>
    <property type="evidence" value="ECO:0007669"/>
    <property type="project" value="UniProtKB-SubCell"/>
</dbReference>
<evidence type="ECO:0000256" key="3">
    <source>
        <dbReference type="ARBA" id="ARBA00022670"/>
    </source>
</evidence>
<dbReference type="PANTHER" id="PTHR33695:SF1">
    <property type="entry name" value="LIPOPROTEIN SIGNAL PEPTIDASE"/>
    <property type="match status" value="1"/>
</dbReference>
<dbReference type="RefSeq" id="WP_012174614.1">
    <property type="nucleotide sequence ID" value="NC_009943.1"/>
</dbReference>
<keyword evidence="4 9" id="KW-0812">Transmembrane</keyword>
<protein>
    <recommendedName>
        <fullName evidence="9">Lipoprotein signal peptidase</fullName>
        <ecNumber evidence="9">3.4.23.36</ecNumber>
    </recommendedName>
    <alternativeName>
        <fullName evidence="9">Prolipoprotein signal peptidase</fullName>
    </alternativeName>
    <alternativeName>
        <fullName evidence="9">Signal peptidase II</fullName>
        <shortName evidence="9">SPase II</shortName>
    </alternativeName>
</protein>
<evidence type="ECO:0000256" key="8">
    <source>
        <dbReference type="ARBA" id="ARBA00023136"/>
    </source>
</evidence>
<dbReference type="PRINTS" id="PR00781">
    <property type="entry name" value="LIPOSIGPTASE"/>
</dbReference>
<proteinExistence type="inferred from homology"/>
<dbReference type="EC" id="3.4.23.36" evidence="9"/>
<keyword evidence="2 9" id="KW-1003">Cell membrane</keyword>
<evidence type="ECO:0000256" key="4">
    <source>
        <dbReference type="ARBA" id="ARBA00022692"/>
    </source>
</evidence>
<comment type="similarity">
    <text evidence="1 9 11">Belongs to the peptidase A8 family.</text>
</comment>
<dbReference type="AlphaFoldDB" id="A8ZXN8"/>
<dbReference type="Proteomes" id="UP000008561">
    <property type="component" value="Chromosome"/>
</dbReference>
<keyword evidence="9" id="KW-0997">Cell inner membrane</keyword>
<feature type="active site" evidence="9">
    <location>
        <position position="139"/>
    </location>
</feature>
<comment type="function">
    <text evidence="9 10">This protein specifically catalyzes the removal of signal peptides from prolipoproteins.</text>
</comment>
<evidence type="ECO:0000256" key="6">
    <source>
        <dbReference type="ARBA" id="ARBA00022801"/>
    </source>
</evidence>
<evidence type="ECO:0000256" key="1">
    <source>
        <dbReference type="ARBA" id="ARBA00006139"/>
    </source>
</evidence>
<dbReference type="UniPathway" id="UPA00665"/>
<dbReference type="InterPro" id="IPR001872">
    <property type="entry name" value="Peptidase_A8"/>
</dbReference>
<dbReference type="PANTHER" id="PTHR33695">
    <property type="entry name" value="LIPOPROTEIN SIGNAL PEPTIDASE"/>
    <property type="match status" value="1"/>
</dbReference>
<keyword evidence="5 9" id="KW-0064">Aspartyl protease</keyword>
<comment type="subcellular location">
    <subcellularLocation>
        <location evidence="9">Cell inner membrane</location>
        <topology evidence="9">Multi-pass membrane protein</topology>
    </subcellularLocation>
</comment>
<reference evidence="12 13" key="1">
    <citation type="submission" date="2007-10" db="EMBL/GenBank/DDBJ databases">
        <title>Complete sequence of Desulfococcus oleovorans Hxd3.</title>
        <authorList>
            <consortium name="US DOE Joint Genome Institute"/>
            <person name="Copeland A."/>
            <person name="Lucas S."/>
            <person name="Lapidus A."/>
            <person name="Barry K."/>
            <person name="Glavina del Rio T."/>
            <person name="Dalin E."/>
            <person name="Tice H."/>
            <person name="Pitluck S."/>
            <person name="Kiss H."/>
            <person name="Brettin T."/>
            <person name="Bruce D."/>
            <person name="Detter J.C."/>
            <person name="Han C."/>
            <person name="Schmutz J."/>
            <person name="Larimer F."/>
            <person name="Land M."/>
            <person name="Hauser L."/>
            <person name="Kyrpides N."/>
            <person name="Kim E."/>
            <person name="Wawrik B."/>
            <person name="Richardson P."/>
        </authorList>
    </citation>
    <scope>NUCLEOTIDE SEQUENCE [LARGE SCALE GENOMIC DNA]</scope>
    <source>
        <strain evidence="13">DSM 6200 / JCM 39069 / Hxd3</strain>
    </source>
</reference>
<sequence length="160" mass="17437">MTAKYQMLAIITLVTVIADQATKQVILATMALHETIEVIPGFFSLTHIHNPGGAFGFMAGQPQGVRAVLFLVVSTLAAAFVLYLYKTTPRTLPWLLGALALIFGGAVGNLIDRIRFGVVVDFLDFYVKGLHWPAFNVADSAITVGMTVLVFHILFKKVPF</sequence>
<keyword evidence="6 9" id="KW-0378">Hydrolase</keyword>
<dbReference type="GO" id="GO:0004190">
    <property type="term" value="F:aspartic-type endopeptidase activity"/>
    <property type="evidence" value="ECO:0007669"/>
    <property type="project" value="UniProtKB-UniRule"/>
</dbReference>
<organism evidence="12 13">
    <name type="scientific">Desulfosudis oleivorans (strain DSM 6200 / JCM 39069 / Hxd3)</name>
    <name type="common">Desulfococcus oleovorans</name>
    <dbReference type="NCBI Taxonomy" id="96561"/>
    <lineage>
        <taxon>Bacteria</taxon>
        <taxon>Pseudomonadati</taxon>
        <taxon>Thermodesulfobacteriota</taxon>
        <taxon>Desulfobacteria</taxon>
        <taxon>Desulfobacterales</taxon>
        <taxon>Desulfosudaceae</taxon>
        <taxon>Desulfosudis</taxon>
    </lineage>
</organism>
<keyword evidence="13" id="KW-1185">Reference proteome</keyword>
<name>A8ZXN8_DESOH</name>
<keyword evidence="8 9" id="KW-0472">Membrane</keyword>
<keyword evidence="12" id="KW-0449">Lipoprotein</keyword>
<dbReference type="KEGG" id="dol:Dole_1190"/>
<evidence type="ECO:0000313" key="12">
    <source>
        <dbReference type="EMBL" id="ABW66996.1"/>
    </source>
</evidence>
<evidence type="ECO:0000256" key="2">
    <source>
        <dbReference type="ARBA" id="ARBA00022475"/>
    </source>
</evidence>
<dbReference type="eggNOG" id="COG0597">
    <property type="taxonomic scope" value="Bacteria"/>
</dbReference>
<gene>
    <name evidence="9" type="primary">lspA</name>
    <name evidence="12" type="ordered locus">Dole_1190</name>
</gene>
<dbReference type="NCBIfam" id="TIGR00077">
    <property type="entry name" value="lspA"/>
    <property type="match status" value="1"/>
</dbReference>
<comment type="catalytic activity">
    <reaction evidence="9 10">
        <text>Release of signal peptides from bacterial membrane prolipoproteins. Hydrolyzes -Xaa-Yaa-Zaa-|-(S,diacylglyceryl)Cys-, in which Xaa is hydrophobic (preferably Leu), and Yaa (Ala or Ser) and Zaa (Gly or Ala) have small, neutral side chains.</text>
        <dbReference type="EC" id="3.4.23.36"/>
    </reaction>
</comment>
<feature type="transmembrane region" description="Helical" evidence="9">
    <location>
        <begin position="131"/>
        <end position="155"/>
    </location>
</feature>
<dbReference type="PROSITE" id="PS00855">
    <property type="entry name" value="SPASE_II"/>
    <property type="match status" value="1"/>
</dbReference>
<dbReference type="EMBL" id="CP000859">
    <property type="protein sequence ID" value="ABW66996.1"/>
    <property type="molecule type" value="Genomic_DNA"/>
</dbReference>
<accession>A8ZXN8</accession>
<dbReference type="GO" id="GO:0006508">
    <property type="term" value="P:proteolysis"/>
    <property type="evidence" value="ECO:0007669"/>
    <property type="project" value="UniProtKB-KW"/>
</dbReference>
<evidence type="ECO:0000256" key="10">
    <source>
        <dbReference type="RuleBase" id="RU000594"/>
    </source>
</evidence>
<dbReference type="HAMAP" id="MF_00161">
    <property type="entry name" value="LspA"/>
    <property type="match status" value="1"/>
</dbReference>
<evidence type="ECO:0000256" key="9">
    <source>
        <dbReference type="HAMAP-Rule" id="MF_00161"/>
    </source>
</evidence>
<feature type="active site" evidence="9">
    <location>
        <position position="121"/>
    </location>
</feature>
<evidence type="ECO:0000256" key="5">
    <source>
        <dbReference type="ARBA" id="ARBA00022750"/>
    </source>
</evidence>